<evidence type="ECO:0000256" key="1">
    <source>
        <dbReference type="SAM" id="Phobius"/>
    </source>
</evidence>
<keyword evidence="1" id="KW-1133">Transmembrane helix</keyword>
<sequence>MTPGTTDDDSVSLYLKYEKEFHEKAILDTQNSNGSGGNPGSKCGKIVRNCFHFTTQCQEIGRYLIEIQQNHNSNSPKRCKYLNYKINSDNSYNNPDLFQIYKNFSSKIGNVCINEIKNITEDSLEKLKELYSYYENFSKFNGKDKDSEGHICNSVRQCYNFYNDNYKKCQGNNESSFCEELTNFKKAYENKMKTLTPCDGLPKTLPPPLLQTLSPEETDQVFIPSLTTALILLISCTLFFLYKFTPLKSWLHTHLRRKKIIEFNDITKETRESLQNTQEDININYEENLHNISYHPQREI</sequence>
<reference evidence="3" key="1">
    <citation type="submission" date="2016-05" db="EMBL/GenBank/DDBJ databases">
        <authorList>
            <person name="Naeem Raeece"/>
        </authorList>
    </citation>
    <scope>NUCLEOTIDE SEQUENCE [LARGE SCALE GENOMIC DNA]</scope>
</reference>
<dbReference type="Proteomes" id="UP000078597">
    <property type="component" value="Unassembled WGS sequence"/>
</dbReference>
<name>A0A1A8WTI1_PLAMA</name>
<keyword evidence="1" id="KW-0472">Membrane</keyword>
<dbReference type="Pfam" id="PF05795">
    <property type="entry name" value="Plasmodium_Vir"/>
    <property type="match status" value="2"/>
</dbReference>
<dbReference type="InterPro" id="IPR008780">
    <property type="entry name" value="Plasmodium_Vir"/>
</dbReference>
<accession>A0A1A8WTI1</accession>
<dbReference type="AlphaFoldDB" id="A0A1A8WTI1"/>
<protein>
    <submittedName>
        <fullName evidence="2">PIR Superfamily Protein</fullName>
    </submittedName>
</protein>
<gene>
    <name evidence="2" type="ORF">PMALA_046240</name>
</gene>
<proteinExistence type="predicted"/>
<dbReference type="EMBL" id="FLQW01003182">
    <property type="protein sequence ID" value="SBS95161.1"/>
    <property type="molecule type" value="Genomic_DNA"/>
</dbReference>
<evidence type="ECO:0000313" key="3">
    <source>
        <dbReference type="Proteomes" id="UP000078597"/>
    </source>
</evidence>
<feature type="transmembrane region" description="Helical" evidence="1">
    <location>
        <begin position="221"/>
        <end position="242"/>
    </location>
</feature>
<dbReference type="VEuPathDB" id="PlasmoDB:PmUG01_00013700"/>
<keyword evidence="1" id="KW-0812">Transmembrane</keyword>
<evidence type="ECO:0000313" key="2">
    <source>
        <dbReference type="EMBL" id="SBS95161.1"/>
    </source>
</evidence>
<organism evidence="2 3">
    <name type="scientific">Plasmodium malariae</name>
    <dbReference type="NCBI Taxonomy" id="5858"/>
    <lineage>
        <taxon>Eukaryota</taxon>
        <taxon>Sar</taxon>
        <taxon>Alveolata</taxon>
        <taxon>Apicomplexa</taxon>
        <taxon>Aconoidasida</taxon>
        <taxon>Haemosporida</taxon>
        <taxon>Plasmodiidae</taxon>
        <taxon>Plasmodium</taxon>
        <taxon>Plasmodium (Plasmodium)</taxon>
    </lineage>
</organism>